<dbReference type="Gene3D" id="3.40.50.300">
    <property type="entry name" value="P-loop containing nucleotide triphosphate hydrolases"/>
    <property type="match status" value="1"/>
</dbReference>
<feature type="domain" description="AAA+ ATPase" evidence="1">
    <location>
        <begin position="141"/>
        <end position="273"/>
    </location>
</feature>
<reference evidence="2 3" key="1">
    <citation type="submission" date="2013-01" db="EMBL/GenBank/DDBJ databases">
        <authorList>
            <person name="Harkins D.M."/>
            <person name="Durkin A.S."/>
            <person name="Brinkac L.M."/>
            <person name="Haft D.H."/>
            <person name="Selengut J.D."/>
            <person name="Sanka R."/>
            <person name="DePew J."/>
            <person name="Purushe J."/>
            <person name="Whelen A.C."/>
            <person name="Vinetz J.M."/>
            <person name="Sutton G.G."/>
            <person name="Nierman W.C."/>
            <person name="Fouts D.E."/>
        </authorList>
    </citation>
    <scope>NUCLEOTIDE SEQUENCE [LARGE SCALE GENOMIC DNA]</scope>
    <source>
        <strain evidence="2 3">2007001578</strain>
    </source>
</reference>
<organism evidence="2 3">
    <name type="scientific">Leptospira noguchii str. 2007001578</name>
    <dbReference type="NCBI Taxonomy" id="1049974"/>
    <lineage>
        <taxon>Bacteria</taxon>
        <taxon>Pseudomonadati</taxon>
        <taxon>Spirochaetota</taxon>
        <taxon>Spirochaetia</taxon>
        <taxon>Leptospirales</taxon>
        <taxon>Leptospiraceae</taxon>
        <taxon>Leptospira</taxon>
    </lineage>
</organism>
<keyword evidence="3" id="KW-1185">Reference proteome</keyword>
<dbReference type="InterPro" id="IPR027417">
    <property type="entry name" value="P-loop_NTPase"/>
</dbReference>
<comment type="caution">
    <text evidence="2">The sequence shown here is derived from an EMBL/GenBank/DDBJ whole genome shotgun (WGS) entry which is preliminary data.</text>
</comment>
<accession>A0ABN0J6R2</accession>
<evidence type="ECO:0000259" key="1">
    <source>
        <dbReference type="SMART" id="SM00382"/>
    </source>
</evidence>
<dbReference type="SMART" id="SM00382">
    <property type="entry name" value="AAA"/>
    <property type="match status" value="1"/>
</dbReference>
<evidence type="ECO:0000313" key="2">
    <source>
        <dbReference type="EMBL" id="EMN02691.1"/>
    </source>
</evidence>
<dbReference type="PANTHER" id="PTHR23077">
    <property type="entry name" value="AAA-FAMILY ATPASE"/>
    <property type="match status" value="1"/>
</dbReference>
<name>A0ABN0J6R2_9LEPT</name>
<dbReference type="InterPro" id="IPR003593">
    <property type="entry name" value="AAA+_ATPase"/>
</dbReference>
<dbReference type="Proteomes" id="UP000012099">
    <property type="component" value="Unassembled WGS sequence"/>
</dbReference>
<evidence type="ECO:0000313" key="3">
    <source>
        <dbReference type="Proteomes" id="UP000012099"/>
    </source>
</evidence>
<dbReference type="PANTHER" id="PTHR23077:SF198">
    <property type="entry name" value="ATP-DEPENDENT ZINC METALLOPROTEASE FTSH"/>
    <property type="match status" value="1"/>
</dbReference>
<dbReference type="InterPro" id="IPR050168">
    <property type="entry name" value="AAA_ATPase_domain"/>
</dbReference>
<protein>
    <submittedName>
        <fullName evidence="2">ATPase, AAA family</fullName>
    </submittedName>
</protein>
<proteinExistence type="predicted"/>
<gene>
    <name evidence="2" type="ORF">LEP1GSC035_3059</name>
</gene>
<sequence length="347" mass="39579">MVSRLKMSYSRYRISSRKYEMNQALLKRLFRTIPVQSDPDLSKIAQEIIAEERKKGHINLADSLSAILKKSKERRIETAGKVISLHDVPIDRRYKIPLVTHVERENLRHQMILPPATEEKLRRIEEEYAGRERLKHFGLKPRRKILFYGAPGCGKSMSAERIAWNLGLPFLKVKFEAILSSFLGESAGNIKAIFDSVKNFPCVLLLDEFDFIGKTRASKNDVGEMHRVVNILLQLMEEYDAPGILVATTNLEGSLDEALFRRFDDIIELPKPDEAQILELFTSALSSMEVSKKITWKKNISDLRGYSPAIIVKIAQDSAKEAVLKKELPVSQKHISRAIVENPKIDL</sequence>
<dbReference type="SUPFAM" id="SSF52540">
    <property type="entry name" value="P-loop containing nucleoside triphosphate hydrolases"/>
    <property type="match status" value="1"/>
</dbReference>
<dbReference type="Pfam" id="PF00004">
    <property type="entry name" value="AAA"/>
    <property type="match status" value="1"/>
</dbReference>
<dbReference type="CDD" id="cd19481">
    <property type="entry name" value="RecA-like_protease"/>
    <property type="match status" value="1"/>
</dbReference>
<dbReference type="InterPro" id="IPR003959">
    <property type="entry name" value="ATPase_AAA_core"/>
</dbReference>
<dbReference type="EMBL" id="AHMH02000006">
    <property type="protein sequence ID" value="EMN02691.1"/>
    <property type="molecule type" value="Genomic_DNA"/>
</dbReference>